<keyword evidence="3 6" id="KW-0547">Nucleotide-binding</keyword>
<evidence type="ECO:0000313" key="10">
    <source>
        <dbReference type="Proteomes" id="UP001223586"/>
    </source>
</evidence>
<dbReference type="InterPro" id="IPR005479">
    <property type="entry name" value="CPAse_ATP-bd"/>
</dbReference>
<dbReference type="Pfam" id="PF00289">
    <property type="entry name" value="Biotin_carb_N"/>
    <property type="match status" value="1"/>
</dbReference>
<feature type="domain" description="Biotin carboxylation" evidence="8">
    <location>
        <begin position="1"/>
        <end position="444"/>
    </location>
</feature>
<feature type="domain" description="ATP-grasp" evidence="7">
    <location>
        <begin position="119"/>
        <end position="316"/>
    </location>
</feature>
<reference evidence="9 10" key="1">
    <citation type="submission" date="2023-07" db="EMBL/GenBank/DDBJ databases">
        <title>Genomic Encyclopedia of Type Strains, Phase IV (KMG-IV): sequencing the most valuable type-strain genomes for metagenomic binning, comparative biology and taxonomic classification.</title>
        <authorList>
            <person name="Goeker M."/>
        </authorList>
    </citation>
    <scope>NUCLEOTIDE SEQUENCE [LARGE SCALE GENOMIC DNA]</scope>
    <source>
        <strain evidence="9 10">DSM 23837</strain>
    </source>
</reference>
<evidence type="ECO:0000259" key="7">
    <source>
        <dbReference type="PROSITE" id="PS50975"/>
    </source>
</evidence>
<protein>
    <recommendedName>
        <fullName evidence="1">biotin carboxylase</fullName>
        <ecNumber evidence="1">6.3.4.14</ecNumber>
    </recommendedName>
</protein>
<dbReference type="PROSITE" id="PS50979">
    <property type="entry name" value="BC"/>
    <property type="match status" value="1"/>
</dbReference>
<evidence type="ECO:0000256" key="4">
    <source>
        <dbReference type="ARBA" id="ARBA00022840"/>
    </source>
</evidence>
<dbReference type="PANTHER" id="PTHR18866:SF33">
    <property type="entry name" value="METHYLCROTONOYL-COA CARBOXYLASE SUBUNIT ALPHA, MITOCHONDRIAL-RELATED"/>
    <property type="match status" value="1"/>
</dbReference>
<dbReference type="InterPro" id="IPR011761">
    <property type="entry name" value="ATP-grasp"/>
</dbReference>
<accession>A0ABT9WY44</accession>
<dbReference type="InterPro" id="IPR005482">
    <property type="entry name" value="Biotin_COase_C"/>
</dbReference>
<dbReference type="PROSITE" id="PS50975">
    <property type="entry name" value="ATP_GRASP"/>
    <property type="match status" value="1"/>
</dbReference>
<dbReference type="PANTHER" id="PTHR18866">
    <property type="entry name" value="CARBOXYLASE:PYRUVATE/ACETYL-COA/PROPIONYL-COA CARBOXYLASE"/>
    <property type="match status" value="1"/>
</dbReference>
<name>A0ABT9WY44_9BACI</name>
<sequence>MQKVLIANRGEIASRIIQTCKKMDIETVAVYSDADASLPFVHDADAAYRIGDSPVSQSYLNMDAIIALALKEGVDSIHPGYGLLSENHLFAEKVRNAGLKFIGPLTETIEKMGDKIAARKTMQQAGIPVVPGSNGDVDHLEEAQKIAKAIGYPVMLKASGGGGGVGMVRCANEQALNQHFSSTKARAKAYFGTDGVFIEKCIENARHIEVQIFGDQYGNIVHLYERNCSVQRRNQKVLEEAVSPQLSSMTQDKLYRLAIEAAKSVAYENAGTIEFIVDEQENIYFLEMNTRLQVEHPITEAITGLDLVKWQLLVAAGEKLPLSQAEIVPKGHALECRIYAEDPHTFYPSPGVIKTLVWGEVPSCRIDSGYTAASEVTTFYDPMIAKCIIHEQNRSDCLHKMIHFLKTTKIEGIKTNIPFLLEVLYNHCFAEGTYTTSLTAQIKKRS</sequence>
<evidence type="ECO:0000256" key="3">
    <source>
        <dbReference type="ARBA" id="ARBA00022741"/>
    </source>
</evidence>
<dbReference type="GO" id="GO:0004075">
    <property type="term" value="F:biotin carboxylase activity"/>
    <property type="evidence" value="ECO:0007669"/>
    <property type="project" value="UniProtKB-EC"/>
</dbReference>
<evidence type="ECO:0000313" key="9">
    <source>
        <dbReference type="EMBL" id="MDQ0177675.1"/>
    </source>
</evidence>
<dbReference type="Gene3D" id="3.30.470.20">
    <property type="entry name" value="ATP-grasp fold, B domain"/>
    <property type="match status" value="1"/>
</dbReference>
<dbReference type="InterPro" id="IPR011054">
    <property type="entry name" value="Rudment_hybrid_motif"/>
</dbReference>
<dbReference type="Pfam" id="PF02785">
    <property type="entry name" value="Biotin_carb_C"/>
    <property type="match status" value="1"/>
</dbReference>
<dbReference type="Proteomes" id="UP001223586">
    <property type="component" value="Unassembled WGS sequence"/>
</dbReference>
<proteinExistence type="predicted"/>
<evidence type="ECO:0000256" key="2">
    <source>
        <dbReference type="ARBA" id="ARBA00022598"/>
    </source>
</evidence>
<dbReference type="EC" id="6.3.4.14" evidence="1"/>
<dbReference type="InterPro" id="IPR050856">
    <property type="entry name" value="Biotin_carboxylase_complex"/>
</dbReference>
<keyword evidence="5" id="KW-0092">Biotin</keyword>
<keyword evidence="4 6" id="KW-0067">ATP-binding</keyword>
<organism evidence="9 10">
    <name type="scientific">Bacillus chungangensis</name>
    <dbReference type="NCBI Taxonomy" id="587633"/>
    <lineage>
        <taxon>Bacteria</taxon>
        <taxon>Bacillati</taxon>
        <taxon>Bacillota</taxon>
        <taxon>Bacilli</taxon>
        <taxon>Bacillales</taxon>
        <taxon>Bacillaceae</taxon>
        <taxon>Bacillus</taxon>
    </lineage>
</organism>
<dbReference type="GO" id="GO:0003989">
    <property type="term" value="F:acetyl-CoA carboxylase activity"/>
    <property type="evidence" value="ECO:0007669"/>
    <property type="project" value="UniProtKB-EC"/>
</dbReference>
<dbReference type="PROSITE" id="PS00866">
    <property type="entry name" value="CPSASE_1"/>
    <property type="match status" value="1"/>
</dbReference>
<dbReference type="SMART" id="SM00878">
    <property type="entry name" value="Biotin_carb_C"/>
    <property type="match status" value="1"/>
</dbReference>
<dbReference type="SUPFAM" id="SSF51246">
    <property type="entry name" value="Rudiment single hybrid motif"/>
    <property type="match status" value="1"/>
</dbReference>
<evidence type="ECO:0000256" key="1">
    <source>
        <dbReference type="ARBA" id="ARBA00013263"/>
    </source>
</evidence>
<dbReference type="RefSeq" id="WP_307231869.1">
    <property type="nucleotide sequence ID" value="NZ_JAUSTT010000025.1"/>
</dbReference>
<dbReference type="InterPro" id="IPR005481">
    <property type="entry name" value="BC-like_N"/>
</dbReference>
<evidence type="ECO:0000259" key="8">
    <source>
        <dbReference type="PROSITE" id="PS50979"/>
    </source>
</evidence>
<dbReference type="SUPFAM" id="SSF56059">
    <property type="entry name" value="Glutathione synthetase ATP-binding domain-like"/>
    <property type="match status" value="1"/>
</dbReference>
<evidence type="ECO:0000256" key="5">
    <source>
        <dbReference type="ARBA" id="ARBA00023267"/>
    </source>
</evidence>
<dbReference type="SUPFAM" id="SSF52440">
    <property type="entry name" value="PreATP-grasp domain"/>
    <property type="match status" value="1"/>
</dbReference>
<comment type="caution">
    <text evidence="9">The sequence shown here is derived from an EMBL/GenBank/DDBJ whole genome shotgun (WGS) entry which is preliminary data.</text>
</comment>
<gene>
    <name evidence="9" type="ORF">J2S08_003556</name>
</gene>
<keyword evidence="10" id="KW-1185">Reference proteome</keyword>
<dbReference type="Pfam" id="PF02786">
    <property type="entry name" value="CPSase_L_D2"/>
    <property type="match status" value="1"/>
</dbReference>
<dbReference type="InterPro" id="IPR011764">
    <property type="entry name" value="Biotin_carboxylation_dom"/>
</dbReference>
<keyword evidence="2 9" id="KW-0436">Ligase</keyword>
<dbReference type="PROSITE" id="PS00867">
    <property type="entry name" value="CPSASE_2"/>
    <property type="match status" value="1"/>
</dbReference>
<evidence type="ECO:0000256" key="6">
    <source>
        <dbReference type="PROSITE-ProRule" id="PRU00409"/>
    </source>
</evidence>
<dbReference type="EMBL" id="JAUSTT010000025">
    <property type="protein sequence ID" value="MDQ0177675.1"/>
    <property type="molecule type" value="Genomic_DNA"/>
</dbReference>
<dbReference type="InterPro" id="IPR016185">
    <property type="entry name" value="PreATP-grasp_dom_sf"/>
</dbReference>